<evidence type="ECO:0000256" key="1">
    <source>
        <dbReference type="SAM" id="Coils"/>
    </source>
</evidence>
<name>A0AAN6YXV4_9PEZI</name>
<organism evidence="2 3">
    <name type="scientific">Parathielavia appendiculata</name>
    <dbReference type="NCBI Taxonomy" id="2587402"/>
    <lineage>
        <taxon>Eukaryota</taxon>
        <taxon>Fungi</taxon>
        <taxon>Dikarya</taxon>
        <taxon>Ascomycota</taxon>
        <taxon>Pezizomycotina</taxon>
        <taxon>Sordariomycetes</taxon>
        <taxon>Sordariomycetidae</taxon>
        <taxon>Sordariales</taxon>
        <taxon>Chaetomiaceae</taxon>
        <taxon>Parathielavia</taxon>
    </lineage>
</organism>
<keyword evidence="1" id="KW-0175">Coiled coil</keyword>
<dbReference type="RefSeq" id="XP_062641933.1">
    <property type="nucleotide sequence ID" value="XM_062787226.1"/>
</dbReference>
<dbReference type="EMBL" id="MU853280">
    <property type="protein sequence ID" value="KAK4118160.1"/>
    <property type="molecule type" value="Genomic_DNA"/>
</dbReference>
<protein>
    <submittedName>
        <fullName evidence="2">Uncharacterized protein</fullName>
    </submittedName>
</protein>
<feature type="coiled-coil region" evidence="1">
    <location>
        <begin position="20"/>
        <end position="47"/>
    </location>
</feature>
<dbReference type="Proteomes" id="UP001302602">
    <property type="component" value="Unassembled WGS sequence"/>
</dbReference>
<comment type="caution">
    <text evidence="2">The sequence shown here is derived from an EMBL/GenBank/DDBJ whole genome shotgun (WGS) entry which is preliminary data.</text>
</comment>
<dbReference type="AlphaFoldDB" id="A0AAN6YXV4"/>
<gene>
    <name evidence="2" type="ORF">N657DRAFT_406666</name>
</gene>
<sequence>MASPPPRRRFTFQGTQRQYVEYLEKELRSWRSRARSAEKQLAVLRSQAATQHSIPDGILDLSFKVETPETFNYDNSTPIEGPKWEAATSDFLARVPTTKAQWLQRRMEVQLSTPEQIINAFHLLTFRRHQTRSSYPSVELAASPLEAVGAYRDLLSFLQRASRSSTQLYNYSQLLFFCVCCVARGNGLTVEEVDAIVKKQLPEREASSKYMSRLRRAAQWTAQLIDELEDILGHLAPSLFLLLGGPAMKTYREYTTWAETAEYLAREIKAKTKPLLLKPPDEARVSFSPAFLIAYVGPWT</sequence>
<reference evidence="2" key="2">
    <citation type="submission" date="2023-05" db="EMBL/GenBank/DDBJ databases">
        <authorList>
            <consortium name="Lawrence Berkeley National Laboratory"/>
            <person name="Steindorff A."/>
            <person name="Hensen N."/>
            <person name="Bonometti L."/>
            <person name="Westerberg I."/>
            <person name="Brannstrom I.O."/>
            <person name="Guillou S."/>
            <person name="Cros-Aarteil S."/>
            <person name="Calhoun S."/>
            <person name="Haridas S."/>
            <person name="Kuo A."/>
            <person name="Mondo S."/>
            <person name="Pangilinan J."/>
            <person name="Riley R."/>
            <person name="Labutti K."/>
            <person name="Andreopoulos B."/>
            <person name="Lipzen A."/>
            <person name="Chen C."/>
            <person name="Yanf M."/>
            <person name="Daum C."/>
            <person name="Ng V."/>
            <person name="Clum A."/>
            <person name="Ohm R."/>
            <person name="Martin F."/>
            <person name="Silar P."/>
            <person name="Natvig D."/>
            <person name="Lalanne C."/>
            <person name="Gautier V."/>
            <person name="Ament-Velasquez S.L."/>
            <person name="Kruys A."/>
            <person name="Hutchinson M.I."/>
            <person name="Powell A.J."/>
            <person name="Barry K."/>
            <person name="Miller A.N."/>
            <person name="Grigoriev I.V."/>
            <person name="Debuchy R."/>
            <person name="Gladieux P."/>
            <person name="Thoren M.H."/>
            <person name="Johannesson H."/>
        </authorList>
    </citation>
    <scope>NUCLEOTIDE SEQUENCE</scope>
    <source>
        <strain evidence="2">CBS 731.68</strain>
    </source>
</reference>
<dbReference type="GeneID" id="87823996"/>
<reference evidence="2" key="1">
    <citation type="journal article" date="2023" name="Mol. Phylogenet. Evol.">
        <title>Genome-scale phylogeny and comparative genomics of the fungal order Sordariales.</title>
        <authorList>
            <person name="Hensen N."/>
            <person name="Bonometti L."/>
            <person name="Westerberg I."/>
            <person name="Brannstrom I.O."/>
            <person name="Guillou S."/>
            <person name="Cros-Aarteil S."/>
            <person name="Calhoun S."/>
            <person name="Haridas S."/>
            <person name="Kuo A."/>
            <person name="Mondo S."/>
            <person name="Pangilinan J."/>
            <person name="Riley R."/>
            <person name="LaButti K."/>
            <person name="Andreopoulos B."/>
            <person name="Lipzen A."/>
            <person name="Chen C."/>
            <person name="Yan M."/>
            <person name="Daum C."/>
            <person name="Ng V."/>
            <person name="Clum A."/>
            <person name="Steindorff A."/>
            <person name="Ohm R.A."/>
            <person name="Martin F."/>
            <person name="Silar P."/>
            <person name="Natvig D.O."/>
            <person name="Lalanne C."/>
            <person name="Gautier V."/>
            <person name="Ament-Velasquez S.L."/>
            <person name="Kruys A."/>
            <person name="Hutchinson M.I."/>
            <person name="Powell A.J."/>
            <person name="Barry K."/>
            <person name="Miller A.N."/>
            <person name="Grigoriev I.V."/>
            <person name="Debuchy R."/>
            <person name="Gladieux P."/>
            <person name="Hiltunen Thoren M."/>
            <person name="Johannesson H."/>
        </authorList>
    </citation>
    <scope>NUCLEOTIDE SEQUENCE</scope>
    <source>
        <strain evidence="2">CBS 731.68</strain>
    </source>
</reference>
<keyword evidence="3" id="KW-1185">Reference proteome</keyword>
<evidence type="ECO:0000313" key="3">
    <source>
        <dbReference type="Proteomes" id="UP001302602"/>
    </source>
</evidence>
<evidence type="ECO:0000313" key="2">
    <source>
        <dbReference type="EMBL" id="KAK4118160.1"/>
    </source>
</evidence>
<proteinExistence type="predicted"/>
<accession>A0AAN6YXV4</accession>